<keyword evidence="1" id="KW-0472">Membrane</keyword>
<name>F6BIS5_THEXL</name>
<proteinExistence type="predicted"/>
<keyword evidence="1" id="KW-0812">Transmembrane</keyword>
<dbReference type="Gene3D" id="1.25.40.10">
    <property type="entry name" value="Tetratricopeptide repeat domain"/>
    <property type="match status" value="2"/>
</dbReference>
<dbReference type="HOGENOM" id="CLU_464538_0_0_9"/>
<dbReference type="AlphaFoldDB" id="F6BIS5"/>
<evidence type="ECO:0000256" key="1">
    <source>
        <dbReference type="SAM" id="Phobius"/>
    </source>
</evidence>
<accession>F6BIS5</accession>
<evidence type="ECO:0000313" key="2">
    <source>
        <dbReference type="EMBL" id="AEF17810.1"/>
    </source>
</evidence>
<protein>
    <recommendedName>
        <fullName evidence="4">Tetratricopeptide TPR_1 repeat-containing protein</fullName>
    </recommendedName>
</protein>
<reference evidence="2" key="1">
    <citation type="submission" date="2011-05" db="EMBL/GenBank/DDBJ databases">
        <title>Complete sequence of Thermoanaerobacterium xylanolyticum LX-11.</title>
        <authorList>
            <consortium name="US DOE Joint Genome Institute"/>
            <person name="Lucas S."/>
            <person name="Han J."/>
            <person name="Lapidus A."/>
            <person name="Cheng J.-F."/>
            <person name="Goodwin L."/>
            <person name="Pitluck S."/>
            <person name="Peters L."/>
            <person name="Mikhailova N."/>
            <person name="Lu M."/>
            <person name="Han C."/>
            <person name="Tapia R."/>
            <person name="Land M."/>
            <person name="Hauser L."/>
            <person name="Kyrpides N."/>
            <person name="Ivanova N."/>
            <person name="Pagani I."/>
            <person name="Hemme C."/>
            <person name="Woyke T."/>
        </authorList>
    </citation>
    <scope>NUCLEOTIDE SEQUENCE</scope>
    <source>
        <strain evidence="2">LX-11</strain>
    </source>
</reference>
<gene>
    <name evidence="2" type="ordered locus">Thexy_1784</name>
</gene>
<dbReference type="EMBL" id="CP002739">
    <property type="protein sequence ID" value="AEF17810.1"/>
    <property type="molecule type" value="Genomic_DNA"/>
</dbReference>
<organism evidence="2 3">
    <name type="scientific">Thermoanaerobacterium xylanolyticum (strain ATCC 49914 / DSM 7097 / LX-11)</name>
    <dbReference type="NCBI Taxonomy" id="858215"/>
    <lineage>
        <taxon>Bacteria</taxon>
        <taxon>Bacillati</taxon>
        <taxon>Bacillota</taxon>
        <taxon>Clostridia</taxon>
        <taxon>Thermoanaerobacterales</taxon>
        <taxon>Thermoanaerobacteraceae</taxon>
        <taxon>Thermoanaerobacterium</taxon>
    </lineage>
</organism>
<sequence length="587" mass="70373">MMSDYLNIISLIIELFSKERFRHPRIFNRLIVGIIFIFLLIYFYVFGWITSQDRTVMIILFSLIFLYAFIAYKAVNGPIGLSRMKLNEIESVIEQGLSWNRDDLFSKMPIYFIDFTEIYKYKTLQARYFIERNDFKKAYEIYNSIDERKLFKNEMKKLYQNKAFTLIYLGNISKADELLETVKEEKDPIYLMLKSIIFENAGNIDTASKYLQKALNNIPGDDSEINIKFLVYNNFGRIRRIEGNDIDTIYYYGKSVELAKKQKNKQLLHVSYQNLIHSYLLQGEYDKVNEYFEEYQEFIDINILNDLIELYNFIIELDSQKLDFNSLRKNVVDGYFKLRDKIDGIKRLCFDVNALRFMFNANIDLDNVLEEINKNIECYFSIKMPDKYFCFKEIIQVLKGVINYSYYQKFYPLYQKIFIYMRDLALSDIENYIDSLKDYEVNERCKLETEKTFLIKYYNKTYDFNKIYKNMIDIKDIYGNNGMFIDMIEMDLNIVDECFYACRYVEEHNEPLNKIIEHLKLAEDNVPKIKNHPKANEFNLRLAYYFLGLGDKIKAKYYFDKFEVSGVAIANYAFWLQGYYNILKLNL</sequence>
<evidence type="ECO:0000313" key="3">
    <source>
        <dbReference type="Proteomes" id="UP000007239"/>
    </source>
</evidence>
<feature type="transmembrane region" description="Helical" evidence="1">
    <location>
        <begin position="26"/>
        <end position="49"/>
    </location>
</feature>
<dbReference type="Proteomes" id="UP000007239">
    <property type="component" value="Chromosome"/>
</dbReference>
<dbReference type="eggNOG" id="ENOG5033Z3D">
    <property type="taxonomic scope" value="Bacteria"/>
</dbReference>
<evidence type="ECO:0008006" key="4">
    <source>
        <dbReference type="Google" id="ProtNLM"/>
    </source>
</evidence>
<feature type="transmembrane region" description="Helical" evidence="1">
    <location>
        <begin position="55"/>
        <end position="75"/>
    </location>
</feature>
<dbReference type="STRING" id="858215.Thexy_1784"/>
<keyword evidence="3" id="KW-1185">Reference proteome</keyword>
<dbReference type="SUPFAM" id="SSF48452">
    <property type="entry name" value="TPR-like"/>
    <property type="match status" value="1"/>
</dbReference>
<dbReference type="KEGG" id="txy:Thexy_1784"/>
<keyword evidence="1" id="KW-1133">Transmembrane helix</keyword>
<dbReference type="InterPro" id="IPR011990">
    <property type="entry name" value="TPR-like_helical_dom_sf"/>
</dbReference>